<evidence type="ECO:0000313" key="3">
    <source>
        <dbReference type="Proteomes" id="UP001519654"/>
    </source>
</evidence>
<dbReference type="EMBL" id="JAHKKG010000004">
    <property type="protein sequence ID" value="MBU2664330.1"/>
    <property type="molecule type" value="Genomic_DNA"/>
</dbReference>
<keyword evidence="1" id="KW-1133">Transmembrane helix</keyword>
<feature type="transmembrane region" description="Helical" evidence="1">
    <location>
        <begin position="21"/>
        <end position="44"/>
    </location>
</feature>
<dbReference type="Proteomes" id="UP001519654">
    <property type="component" value="Unassembled WGS sequence"/>
</dbReference>
<gene>
    <name evidence="2" type="ORF">KOI35_12575</name>
</gene>
<reference evidence="2 3" key="1">
    <citation type="submission" date="2021-06" db="EMBL/GenBank/DDBJ databases">
        <title>Actinoplanes lichenicola sp. nov., and Actinoplanes ovalisporus sp. nov., isolated from lichen in Thailand.</title>
        <authorList>
            <person name="Saeng-In P."/>
            <person name="Kanchanasin P."/>
            <person name="Yuki M."/>
            <person name="Kudo T."/>
            <person name="Ohkuma M."/>
            <person name="Phongsopitanun W."/>
            <person name="Tanasupawat S."/>
        </authorList>
    </citation>
    <scope>NUCLEOTIDE SEQUENCE [LARGE SCALE GENOMIC DNA]</scope>
    <source>
        <strain evidence="2 3">NBRC 110975</strain>
    </source>
</reference>
<feature type="transmembrane region" description="Helical" evidence="1">
    <location>
        <begin position="99"/>
        <end position="117"/>
    </location>
</feature>
<proteinExistence type="predicted"/>
<evidence type="ECO:0000256" key="1">
    <source>
        <dbReference type="SAM" id="Phobius"/>
    </source>
</evidence>
<keyword evidence="1" id="KW-0472">Membrane</keyword>
<sequence length="118" mass="12151">MTAEAGAERRRWFSRERYGPPSTVAGFAGAFLALFILAGMALIATAPLMSNACTDAAGQTVCPIDGPDWVRPWPGNAIFLGLGVALAGLLIGRPLRTRAVIAGYALVAVGLIAGALVL</sequence>
<organism evidence="2 3">
    <name type="scientific">Paractinoplanes bogorensis</name>
    <dbReference type="NCBI Taxonomy" id="1610840"/>
    <lineage>
        <taxon>Bacteria</taxon>
        <taxon>Bacillati</taxon>
        <taxon>Actinomycetota</taxon>
        <taxon>Actinomycetes</taxon>
        <taxon>Micromonosporales</taxon>
        <taxon>Micromonosporaceae</taxon>
        <taxon>Paractinoplanes</taxon>
    </lineage>
</organism>
<protein>
    <submittedName>
        <fullName evidence="2">Uncharacterized protein</fullName>
    </submittedName>
</protein>
<dbReference type="RefSeq" id="WP_215786855.1">
    <property type="nucleotide sequence ID" value="NZ_JAHKKG010000004.1"/>
</dbReference>
<keyword evidence="3" id="KW-1185">Reference proteome</keyword>
<evidence type="ECO:0000313" key="2">
    <source>
        <dbReference type="EMBL" id="MBU2664330.1"/>
    </source>
</evidence>
<name>A0ABS5YLJ3_9ACTN</name>
<comment type="caution">
    <text evidence="2">The sequence shown here is derived from an EMBL/GenBank/DDBJ whole genome shotgun (WGS) entry which is preliminary data.</text>
</comment>
<keyword evidence="1" id="KW-0812">Transmembrane</keyword>
<accession>A0ABS5YLJ3</accession>
<feature type="transmembrane region" description="Helical" evidence="1">
    <location>
        <begin position="73"/>
        <end position="92"/>
    </location>
</feature>